<dbReference type="EMBL" id="AZFV01000006">
    <property type="protein sequence ID" value="KRM17799.1"/>
    <property type="molecule type" value="Genomic_DNA"/>
</dbReference>
<dbReference type="InterPro" id="IPR052718">
    <property type="entry name" value="NmrA-type_oxidoreductase"/>
</dbReference>
<gene>
    <name evidence="2" type="ORF">FD31_GL002319</name>
</gene>
<feature type="domain" description="NAD(P)-binding" evidence="1">
    <location>
        <begin position="15"/>
        <end position="158"/>
    </location>
</feature>
<dbReference type="STRING" id="1423774.FD31_GL002319"/>
<comment type="caution">
    <text evidence="2">The sequence shown here is derived from an EMBL/GenBank/DDBJ whole genome shotgun (WGS) entry which is preliminary data.</text>
</comment>
<dbReference type="Pfam" id="PF13460">
    <property type="entry name" value="NAD_binding_10"/>
    <property type="match status" value="1"/>
</dbReference>
<dbReference type="Gene3D" id="3.90.25.10">
    <property type="entry name" value="UDP-galactose 4-epimerase, domain 1"/>
    <property type="match status" value="1"/>
</dbReference>
<dbReference type="Proteomes" id="UP000051302">
    <property type="component" value="Unassembled WGS sequence"/>
</dbReference>
<dbReference type="PANTHER" id="PTHR47129">
    <property type="entry name" value="QUINONE OXIDOREDUCTASE 2"/>
    <property type="match status" value="1"/>
</dbReference>
<accession>A0A0R1WIY7</accession>
<dbReference type="InterPro" id="IPR016040">
    <property type="entry name" value="NAD(P)-bd_dom"/>
</dbReference>
<sequence length="318" mass="35873">MEELKMQKVVVNGVDGNFGKLVAEYIQEMIPKNKLIFTAPQADKLKKYADLGIQTAVVDFNSPDELVKAFAHVDKVLLISMPFVGKKRRQAHKNFVEACVKARVRQVIYTSVLSAGNPFNPSVENADHGYTESIIQNTDLDYIFLRNSLFAEAFISDYLRAVNNHENSIEKNMGNGRVWFISRRDAALSAACALSDDQLHRATLNINGLEPFTYTDFLKVGNEVTGNQISYVKKTDQELYDYFDKIGVPRNTDGDFSKSPIQATSEGMVTFGTSVREGYLDVPMSDFYQLTGKDPTTVKYMFEHKDEFLLGDRHSTEK</sequence>
<reference evidence="2 3" key="1">
    <citation type="journal article" date="2015" name="Genome Announc.">
        <title>Expanding the biotechnology potential of lactobacilli through comparative genomics of 213 strains and associated genera.</title>
        <authorList>
            <person name="Sun Z."/>
            <person name="Harris H.M."/>
            <person name="McCann A."/>
            <person name="Guo C."/>
            <person name="Argimon S."/>
            <person name="Zhang W."/>
            <person name="Yang X."/>
            <person name="Jeffery I.B."/>
            <person name="Cooney J.C."/>
            <person name="Kagawa T.F."/>
            <person name="Liu W."/>
            <person name="Song Y."/>
            <person name="Salvetti E."/>
            <person name="Wrobel A."/>
            <person name="Rasinkangas P."/>
            <person name="Parkhill J."/>
            <person name="Rea M.C."/>
            <person name="O'Sullivan O."/>
            <person name="Ritari J."/>
            <person name="Douillard F.P."/>
            <person name="Paul Ross R."/>
            <person name="Yang R."/>
            <person name="Briner A.E."/>
            <person name="Felis G.E."/>
            <person name="de Vos W.M."/>
            <person name="Barrangou R."/>
            <person name="Klaenhammer T.R."/>
            <person name="Caufield P.W."/>
            <person name="Cui Y."/>
            <person name="Zhang H."/>
            <person name="O'Toole P.W."/>
        </authorList>
    </citation>
    <scope>NUCLEOTIDE SEQUENCE [LARGE SCALE GENOMIC DNA]</scope>
    <source>
        <strain evidence="2 3">DSM 16982</strain>
    </source>
</reference>
<evidence type="ECO:0000313" key="2">
    <source>
        <dbReference type="EMBL" id="KRM17799.1"/>
    </source>
</evidence>
<dbReference type="PANTHER" id="PTHR47129:SF1">
    <property type="entry name" value="NMRA-LIKE DOMAIN-CONTAINING PROTEIN"/>
    <property type="match status" value="1"/>
</dbReference>
<dbReference type="AlphaFoldDB" id="A0A0R1WIY7"/>
<dbReference type="Gene3D" id="3.40.50.720">
    <property type="entry name" value="NAD(P)-binding Rossmann-like Domain"/>
    <property type="match status" value="1"/>
</dbReference>
<keyword evidence="3" id="KW-1185">Reference proteome</keyword>
<proteinExistence type="predicted"/>
<dbReference type="SUPFAM" id="SSF51735">
    <property type="entry name" value="NAD(P)-binding Rossmann-fold domains"/>
    <property type="match status" value="1"/>
</dbReference>
<evidence type="ECO:0000313" key="3">
    <source>
        <dbReference type="Proteomes" id="UP000051302"/>
    </source>
</evidence>
<dbReference type="PATRIC" id="fig|1423774.3.peg.2409"/>
<evidence type="ECO:0000259" key="1">
    <source>
        <dbReference type="Pfam" id="PF13460"/>
    </source>
</evidence>
<organism evidence="2 3">
    <name type="scientific">Companilactobacillus nantensis DSM 16982</name>
    <dbReference type="NCBI Taxonomy" id="1423774"/>
    <lineage>
        <taxon>Bacteria</taxon>
        <taxon>Bacillati</taxon>
        <taxon>Bacillota</taxon>
        <taxon>Bacilli</taxon>
        <taxon>Lactobacillales</taxon>
        <taxon>Lactobacillaceae</taxon>
        <taxon>Companilactobacillus</taxon>
    </lineage>
</organism>
<dbReference type="InterPro" id="IPR036291">
    <property type="entry name" value="NAD(P)-bd_dom_sf"/>
</dbReference>
<protein>
    <submittedName>
        <fullName evidence="2">NmrA-like protein</fullName>
    </submittedName>
</protein>
<name>A0A0R1WIY7_9LACO</name>